<organism evidence="1 2">
    <name type="scientific">Pseudomonas putida</name>
    <name type="common">Arthrobacter siderocapsulatus</name>
    <dbReference type="NCBI Taxonomy" id="303"/>
    <lineage>
        <taxon>Bacteria</taxon>
        <taxon>Pseudomonadati</taxon>
        <taxon>Pseudomonadota</taxon>
        <taxon>Gammaproteobacteria</taxon>
        <taxon>Pseudomonadales</taxon>
        <taxon>Pseudomonadaceae</taxon>
        <taxon>Pseudomonas</taxon>
    </lineage>
</organism>
<protein>
    <submittedName>
        <fullName evidence="1">Uncharacterized protein</fullName>
    </submittedName>
</protein>
<dbReference type="EMBL" id="CP030750">
    <property type="protein sequence ID" value="AXA24277.1"/>
    <property type="molecule type" value="Genomic_DNA"/>
</dbReference>
<dbReference type="Proteomes" id="UP000251617">
    <property type="component" value="Chromosome"/>
</dbReference>
<evidence type="ECO:0000313" key="2">
    <source>
        <dbReference type="Proteomes" id="UP000251617"/>
    </source>
</evidence>
<gene>
    <name evidence="1" type="ORF">C1S65_09190</name>
</gene>
<evidence type="ECO:0000313" key="1">
    <source>
        <dbReference type="EMBL" id="AXA24277.1"/>
    </source>
</evidence>
<reference evidence="1 2" key="1">
    <citation type="submission" date="2018-06" db="EMBL/GenBank/DDBJ databases">
        <title>The genome of Pseudomonas putida NX-1, a lignin degrader.</title>
        <authorList>
            <person name="Xu Z."/>
        </authorList>
    </citation>
    <scope>NUCLEOTIDE SEQUENCE [LARGE SCALE GENOMIC DNA]</scope>
    <source>
        <strain evidence="1 2">NX-1</strain>
    </source>
</reference>
<sequence>MKRKTRWSTEDVRQAFNYNEHNFKLINEYKRYIKFFELYIEMLESSEHEPEVKTKRIMFSQECIMKIHRIIAIYKATIMTA</sequence>
<name>A0AAD0PEZ1_PSEPU</name>
<dbReference type="AlphaFoldDB" id="A0AAD0PEZ1"/>
<proteinExistence type="predicted"/>
<accession>A0AAD0PEZ1</accession>